<accession>A0A1I3WCW5</accession>
<proteinExistence type="predicted"/>
<dbReference type="OrthoDB" id="5795476at2"/>
<dbReference type="InterPro" id="IPR005586">
    <property type="entry name" value="ABC_trans_aux"/>
</dbReference>
<dbReference type="EMBL" id="FOSC01000009">
    <property type="protein sequence ID" value="SFK05250.1"/>
    <property type="molecule type" value="Genomic_DNA"/>
</dbReference>
<dbReference type="Pfam" id="PF03886">
    <property type="entry name" value="ABC_trans_aux"/>
    <property type="match status" value="1"/>
</dbReference>
<keyword evidence="3" id="KW-1185">Reference proteome</keyword>
<name>A0A1I3WCW5_9GAMM</name>
<dbReference type="RefSeq" id="WP_091705572.1">
    <property type="nucleotide sequence ID" value="NZ_BMYN01000005.1"/>
</dbReference>
<evidence type="ECO:0000313" key="3">
    <source>
        <dbReference type="Proteomes" id="UP000199445"/>
    </source>
</evidence>
<dbReference type="Proteomes" id="UP000199445">
    <property type="component" value="Unassembled WGS sequence"/>
</dbReference>
<dbReference type="Gene3D" id="3.40.50.10610">
    <property type="entry name" value="ABC-type transport auxiliary lipoprotein component"/>
    <property type="match status" value="1"/>
</dbReference>
<dbReference type="SUPFAM" id="SSF159594">
    <property type="entry name" value="XCC0632-like"/>
    <property type="match status" value="1"/>
</dbReference>
<sequence>MNSVFKPAVTFCAVLALSGCSILPESEPPRIVGLDDNAPVPVYDHARSVSLRVDTPLASAPFDTNLVLIQPENWEYQALPDTRWRDSMPAIIHDRLIKALRQSRGFDRVLSATSPAEAEYTLLSELNGFHARRNGDDTTVTIDMHLEVMNNRTRETRCSTEKTLDVAAGDARLDSLMVAFSDAGTELSRRTAAWAFACLQP</sequence>
<dbReference type="PROSITE" id="PS51257">
    <property type="entry name" value="PROKAR_LIPOPROTEIN"/>
    <property type="match status" value="1"/>
</dbReference>
<reference evidence="2 3" key="1">
    <citation type="submission" date="2016-10" db="EMBL/GenBank/DDBJ databases">
        <authorList>
            <person name="de Groot N.N."/>
        </authorList>
    </citation>
    <scope>NUCLEOTIDE SEQUENCE [LARGE SCALE GENOMIC DNA]</scope>
    <source>
        <strain evidence="2 3">IBRC-M 10445</strain>
    </source>
</reference>
<dbReference type="AlphaFoldDB" id="A0A1I3WCW5"/>
<organism evidence="2 3">
    <name type="scientific">Marinobacter persicus</name>
    <dbReference type="NCBI Taxonomy" id="930118"/>
    <lineage>
        <taxon>Bacteria</taxon>
        <taxon>Pseudomonadati</taxon>
        <taxon>Pseudomonadota</taxon>
        <taxon>Gammaproteobacteria</taxon>
        <taxon>Pseudomonadales</taxon>
        <taxon>Marinobacteraceae</taxon>
        <taxon>Marinobacter</taxon>
    </lineage>
</organism>
<evidence type="ECO:0000313" key="2">
    <source>
        <dbReference type="EMBL" id="SFK05250.1"/>
    </source>
</evidence>
<evidence type="ECO:0000259" key="1">
    <source>
        <dbReference type="Pfam" id="PF03886"/>
    </source>
</evidence>
<feature type="domain" description="ABC-type transport auxiliary lipoprotein component" evidence="1">
    <location>
        <begin position="45"/>
        <end position="190"/>
    </location>
</feature>
<gene>
    <name evidence="2" type="ORF">SAMN05216429_109139</name>
</gene>
<protein>
    <submittedName>
        <fullName evidence="2">Cholesterol transport system auxiliary component</fullName>
    </submittedName>
</protein>